<organism evidence="1">
    <name type="scientific">Homo sapiens</name>
    <name type="common">Human</name>
    <dbReference type="NCBI Taxonomy" id="9606"/>
    <lineage>
        <taxon>Eukaryota</taxon>
        <taxon>Metazoa</taxon>
        <taxon>Chordata</taxon>
        <taxon>Craniata</taxon>
        <taxon>Vertebrata</taxon>
        <taxon>Euteleostomi</taxon>
        <taxon>Mammalia</taxon>
        <taxon>Eutheria</taxon>
        <taxon>Euarchontoglires</taxon>
        <taxon>Primates</taxon>
        <taxon>Haplorrhini</taxon>
        <taxon>Catarrhini</taxon>
        <taxon>Hominidae</taxon>
        <taxon>Homo</taxon>
    </lineage>
</organism>
<dbReference type="OrthoDB" id="6500128at2759"/>
<reference evidence="1" key="1">
    <citation type="journal article" date="2013" name="PLoS ONE">
        <title>Direct detection of alternative open reading frames translation products in human significantly expands the proteome.</title>
        <authorList>
            <person name="Vanderperre B."/>
            <person name="Lucier J.-F."/>
            <person name="Motard J."/>
            <person name="Tremblay G."/>
            <person name="Vanderperre S."/>
            <person name="Wisztorski M."/>
            <person name="Salzet M."/>
            <person name="Boisvert F.-M."/>
            <person name="Roucou X."/>
        </authorList>
    </citation>
    <scope>NUCLEOTIDE SEQUENCE</scope>
</reference>
<sequence>MMPPVPWMQTASYRWSSSCTKALSGTPAQCFSSPSTSAWWSRLTTSSFWKEALSGRGEPTSSSWRKRGATGPWCRLLQMLQNESLLRPAHSISLPFLLSVVENHSCRVGSCLQDELLEICLECVTSFPSSS</sequence>
<name>L8E792_HUMAN</name>
<dbReference type="ChiTaRS" id="TAP1">
    <property type="organism name" value="human"/>
</dbReference>
<gene>
    <name evidence="1" type="primary">TAP1</name>
</gene>
<protein>
    <submittedName>
        <fullName evidence="1">Alternative protein TAP1</fullName>
    </submittedName>
</protein>
<proteinExistence type="predicted"/>
<dbReference type="EMBL" id="HF583492">
    <property type="protein sequence ID" value="CCQ42989.1"/>
    <property type="molecule type" value="Genomic_DNA"/>
</dbReference>
<dbReference type="AlphaFoldDB" id="L8E792"/>
<accession>L8E792</accession>
<evidence type="ECO:0000313" key="1">
    <source>
        <dbReference type="EMBL" id="CCQ42989.1"/>
    </source>
</evidence>